<accession>A0A0N5CTT9</accession>
<reference evidence="1 2" key="2">
    <citation type="submission" date="2018-11" db="EMBL/GenBank/DDBJ databases">
        <authorList>
            <consortium name="Pathogen Informatics"/>
        </authorList>
    </citation>
    <scope>NUCLEOTIDE SEQUENCE [LARGE SCALE GENOMIC DNA]</scope>
</reference>
<sequence>MEGLDRIHIITDDSEVQIIDDQKEKKKKLLMDSLTWPHFIETVRKEKEESVKQASFLAN</sequence>
<dbReference type="Proteomes" id="UP000276776">
    <property type="component" value="Unassembled WGS sequence"/>
</dbReference>
<gene>
    <name evidence="1" type="ORF">TCLT_LOCUS3640</name>
</gene>
<dbReference type="STRING" id="103827.A0A0N5CTT9"/>
<evidence type="ECO:0000313" key="1">
    <source>
        <dbReference type="EMBL" id="VDN00283.1"/>
    </source>
</evidence>
<evidence type="ECO:0000313" key="2">
    <source>
        <dbReference type="Proteomes" id="UP000276776"/>
    </source>
</evidence>
<dbReference type="AlphaFoldDB" id="A0A0N5CTT9"/>
<organism evidence="3">
    <name type="scientific">Thelazia callipaeda</name>
    <name type="common">Oriental eyeworm</name>
    <name type="synonym">Parasitic nematode</name>
    <dbReference type="NCBI Taxonomy" id="103827"/>
    <lineage>
        <taxon>Eukaryota</taxon>
        <taxon>Metazoa</taxon>
        <taxon>Ecdysozoa</taxon>
        <taxon>Nematoda</taxon>
        <taxon>Chromadorea</taxon>
        <taxon>Rhabditida</taxon>
        <taxon>Spirurina</taxon>
        <taxon>Spiruromorpha</taxon>
        <taxon>Thelazioidea</taxon>
        <taxon>Thelaziidae</taxon>
        <taxon>Thelazia</taxon>
    </lineage>
</organism>
<name>A0A0N5CTT9_THECL</name>
<reference evidence="3" key="1">
    <citation type="submission" date="2017-02" db="UniProtKB">
        <authorList>
            <consortium name="WormBaseParasite"/>
        </authorList>
    </citation>
    <scope>IDENTIFICATION</scope>
</reference>
<proteinExistence type="predicted"/>
<dbReference type="WBParaSite" id="TCLT_0000365101-mRNA-1">
    <property type="protein sequence ID" value="TCLT_0000365101-mRNA-1"/>
    <property type="gene ID" value="TCLT_0000365101"/>
</dbReference>
<evidence type="ECO:0000313" key="3">
    <source>
        <dbReference type="WBParaSite" id="TCLT_0000365101-mRNA-1"/>
    </source>
</evidence>
<dbReference type="EMBL" id="UYYF01002073">
    <property type="protein sequence ID" value="VDN00283.1"/>
    <property type="molecule type" value="Genomic_DNA"/>
</dbReference>
<protein>
    <submittedName>
        <fullName evidence="3">Mobile element protein</fullName>
    </submittedName>
</protein>
<keyword evidence="2" id="KW-1185">Reference proteome</keyword>